<dbReference type="PROSITE" id="PS51186">
    <property type="entry name" value="GNAT"/>
    <property type="match status" value="1"/>
</dbReference>
<dbReference type="EMBL" id="AZER01000014">
    <property type="protein sequence ID" value="KRL27812.1"/>
    <property type="molecule type" value="Genomic_DNA"/>
</dbReference>
<dbReference type="Gene3D" id="3.40.630.30">
    <property type="match status" value="1"/>
</dbReference>
<feature type="domain" description="N-acetyltransferase" evidence="1">
    <location>
        <begin position="3"/>
        <end position="147"/>
    </location>
</feature>
<dbReference type="Pfam" id="PF13673">
    <property type="entry name" value="Acetyltransf_10"/>
    <property type="match status" value="1"/>
</dbReference>
<comment type="caution">
    <text evidence="2">The sequence shown here is derived from an EMBL/GenBank/DDBJ whole genome shotgun (WGS) entry which is preliminary data.</text>
</comment>
<proteinExistence type="predicted"/>
<evidence type="ECO:0000259" key="1">
    <source>
        <dbReference type="PROSITE" id="PS51186"/>
    </source>
</evidence>
<dbReference type="GO" id="GO:0016747">
    <property type="term" value="F:acyltransferase activity, transferring groups other than amino-acyl groups"/>
    <property type="evidence" value="ECO:0007669"/>
    <property type="project" value="InterPro"/>
</dbReference>
<keyword evidence="3" id="KW-1185">Reference proteome</keyword>
<keyword evidence="2" id="KW-0808">Transferase</keyword>
<sequence>MKIVVKKLAELSSEEWCDLVAERIKVFVVEQHCPYQEVDQDDHHAYHLVLKDGKNSLVGYTRIYRRNDGKATFGRVLVPKEYREKNYGRQLVQATIDEAHKLFPHENIQIQAQAYLENFYHSFGFQPISKIYLEDNIPHLDMLLKGAN</sequence>
<dbReference type="OrthoDB" id="9796171at2"/>
<dbReference type="RefSeq" id="WP_057749818.1">
    <property type="nucleotide sequence ID" value="NZ_AZER01000014.1"/>
</dbReference>
<gene>
    <name evidence="2" type="ORF">FD27_GL000553</name>
</gene>
<dbReference type="InterPro" id="IPR016181">
    <property type="entry name" value="Acyl_CoA_acyltransferase"/>
</dbReference>
<evidence type="ECO:0000313" key="2">
    <source>
        <dbReference type="EMBL" id="KRL27812.1"/>
    </source>
</evidence>
<accession>A0A0R1PAY8</accession>
<name>A0A0R1PAY8_9LACO</name>
<dbReference type="InterPro" id="IPR000182">
    <property type="entry name" value="GNAT_dom"/>
</dbReference>
<dbReference type="SUPFAM" id="SSF55729">
    <property type="entry name" value="Acyl-CoA N-acyltransferases (Nat)"/>
    <property type="match status" value="1"/>
</dbReference>
<reference evidence="2 3" key="1">
    <citation type="journal article" date="2015" name="Genome Announc.">
        <title>Expanding the biotechnology potential of lactobacilli through comparative genomics of 213 strains and associated genera.</title>
        <authorList>
            <person name="Sun Z."/>
            <person name="Harris H.M."/>
            <person name="McCann A."/>
            <person name="Guo C."/>
            <person name="Argimon S."/>
            <person name="Zhang W."/>
            <person name="Yang X."/>
            <person name="Jeffery I.B."/>
            <person name="Cooney J.C."/>
            <person name="Kagawa T.F."/>
            <person name="Liu W."/>
            <person name="Song Y."/>
            <person name="Salvetti E."/>
            <person name="Wrobel A."/>
            <person name="Rasinkangas P."/>
            <person name="Parkhill J."/>
            <person name="Rea M.C."/>
            <person name="O'Sullivan O."/>
            <person name="Ritari J."/>
            <person name="Douillard F.P."/>
            <person name="Paul Ross R."/>
            <person name="Yang R."/>
            <person name="Briner A.E."/>
            <person name="Felis G.E."/>
            <person name="de Vos W.M."/>
            <person name="Barrangou R."/>
            <person name="Klaenhammer T.R."/>
            <person name="Caufield P.W."/>
            <person name="Cui Y."/>
            <person name="Zhang H."/>
            <person name="O'Toole P.W."/>
        </authorList>
    </citation>
    <scope>NUCLEOTIDE SEQUENCE [LARGE SCALE GENOMIC DNA]</scope>
    <source>
        <strain evidence="2 3">DSM 13145</strain>
    </source>
</reference>
<organism evidence="2 3">
    <name type="scientific">Limosilactobacillus frumenti DSM 13145</name>
    <dbReference type="NCBI Taxonomy" id="1423746"/>
    <lineage>
        <taxon>Bacteria</taxon>
        <taxon>Bacillati</taxon>
        <taxon>Bacillota</taxon>
        <taxon>Bacilli</taxon>
        <taxon>Lactobacillales</taxon>
        <taxon>Lactobacillaceae</taxon>
        <taxon>Limosilactobacillus</taxon>
    </lineage>
</organism>
<dbReference type="PATRIC" id="fig|1423746.3.peg.562"/>
<protein>
    <submittedName>
        <fullName evidence="2">Acetyltransferase</fullName>
    </submittedName>
</protein>
<dbReference type="Proteomes" id="UP000051445">
    <property type="component" value="Unassembled WGS sequence"/>
</dbReference>
<dbReference type="STRING" id="1423746.FD27_GL000553"/>
<evidence type="ECO:0000313" key="3">
    <source>
        <dbReference type="Proteomes" id="UP000051445"/>
    </source>
</evidence>
<dbReference type="AlphaFoldDB" id="A0A0R1PAY8"/>
<dbReference type="CDD" id="cd04301">
    <property type="entry name" value="NAT_SF"/>
    <property type="match status" value="1"/>
</dbReference>